<gene>
    <name evidence="1" type="ORF">BSTOLATCC_MIC12737</name>
</gene>
<sequence>MNKELDSVLQEAVIHSIDYSPLRRSNQKWEAGPLTINAVLEKLRIPRRCDIQIIRDSQARSALQIHRNRGEVVFILLPEFLNRTNIKRNHEVFSSLYGLWTAINPNHVKLVPKSLYKKLNEEISRIFYSNVNPYHIAQDIEIDFGNSKGIVFSQFYDSMFELIDNKITSKDLQDYIDLIYRVQQIAYNSPWVKNERPDFNVIRDNRPSYHSWMLPFFTHKRTNSLFSVS</sequence>
<dbReference type="AlphaFoldDB" id="A0AAU9IHL4"/>
<dbReference type="Proteomes" id="UP001162131">
    <property type="component" value="Unassembled WGS sequence"/>
</dbReference>
<comment type="caution">
    <text evidence="1">The sequence shown here is derived from an EMBL/GenBank/DDBJ whole genome shotgun (WGS) entry which is preliminary data.</text>
</comment>
<keyword evidence="2" id="KW-1185">Reference proteome</keyword>
<dbReference type="EMBL" id="CAJZBQ010000013">
    <property type="protein sequence ID" value="CAG9314959.1"/>
    <property type="molecule type" value="Genomic_DNA"/>
</dbReference>
<organism evidence="1 2">
    <name type="scientific">Blepharisma stoltei</name>
    <dbReference type="NCBI Taxonomy" id="1481888"/>
    <lineage>
        <taxon>Eukaryota</taxon>
        <taxon>Sar</taxon>
        <taxon>Alveolata</taxon>
        <taxon>Ciliophora</taxon>
        <taxon>Postciliodesmatophora</taxon>
        <taxon>Heterotrichea</taxon>
        <taxon>Heterotrichida</taxon>
        <taxon>Blepharismidae</taxon>
        <taxon>Blepharisma</taxon>
    </lineage>
</organism>
<evidence type="ECO:0000313" key="1">
    <source>
        <dbReference type="EMBL" id="CAG9314959.1"/>
    </source>
</evidence>
<name>A0AAU9IHL4_9CILI</name>
<evidence type="ECO:0000313" key="2">
    <source>
        <dbReference type="Proteomes" id="UP001162131"/>
    </source>
</evidence>
<proteinExistence type="predicted"/>
<reference evidence="1" key="1">
    <citation type="submission" date="2021-09" db="EMBL/GenBank/DDBJ databases">
        <authorList>
            <consortium name="AG Swart"/>
            <person name="Singh M."/>
            <person name="Singh A."/>
            <person name="Seah K."/>
            <person name="Emmerich C."/>
        </authorList>
    </citation>
    <scope>NUCLEOTIDE SEQUENCE</scope>
    <source>
        <strain evidence="1">ATCC30299</strain>
    </source>
</reference>
<protein>
    <submittedName>
        <fullName evidence="1">Uncharacterized protein</fullName>
    </submittedName>
</protein>
<accession>A0AAU9IHL4</accession>